<proteinExistence type="predicted"/>
<feature type="transmembrane region" description="Helical" evidence="5">
    <location>
        <begin position="295"/>
        <end position="318"/>
    </location>
</feature>
<evidence type="ECO:0000256" key="4">
    <source>
        <dbReference type="ARBA" id="ARBA00023136"/>
    </source>
</evidence>
<dbReference type="OrthoDB" id="416585at2759"/>
<dbReference type="SUPFAM" id="SSF81324">
    <property type="entry name" value="Voltage-gated potassium channels"/>
    <property type="match status" value="1"/>
</dbReference>
<dbReference type="PANTHER" id="PTHR46768">
    <property type="entry name" value="TWO PORE CALCIUM CHANNEL PROTEIN 2"/>
    <property type="match status" value="1"/>
</dbReference>
<name>A0A814EX98_9BILA</name>
<sequence>MSGLLEQTSGLRDLIDVNTNSQYEAAEFRDNTKSDSILRATVLIEDAINFRSIFHKVGRYPLIVYRSYYSSYIQRFLYLNIFVILILAFFESPSSLSYSSDITKPKDYLTKYEFPCGILESVDIFCLFLFFLDASIKSYLIGRKQVIKSPWLIAYFFVLVISFVDCIVSLSTKCEETVRIRRYLRPFFLIQCSSLMKKTIKSLKRTLPQIISVFVLLLIHLYLFAIIGMLIFPRYYIENINTNTNDTFPVINKEYLKNKAFSTISVSLNNLLILITTSNNPDITIQSYAENRFAALYYVTFLIIGLYSLMSLFIAVIYNQFKGFFQDSMMSSAFRQSLGIRAAFWVLHDKFHVERNPGAIPKNALACVIKAISLNKKRKDHLLKALDDLDTGINDIPETDLTIELEQFEKLFFDNLNDEISNTDLDEFFDSNSYERRNTDFSARIAEFRKKLKRIYLSKAYLVIASIITIINIGCITVSFDLLLFYLTLSSI</sequence>
<evidence type="ECO:0000313" key="7">
    <source>
        <dbReference type="EMBL" id="CAF0975108.1"/>
    </source>
</evidence>
<dbReference type="Gene3D" id="1.10.287.70">
    <property type="match status" value="1"/>
</dbReference>
<dbReference type="GO" id="GO:0075509">
    <property type="term" value="P:endocytosis involved in viral entry into host cell"/>
    <property type="evidence" value="ECO:0007669"/>
    <property type="project" value="TreeGrafter"/>
</dbReference>
<evidence type="ECO:0000259" key="6">
    <source>
        <dbReference type="Pfam" id="PF00520"/>
    </source>
</evidence>
<protein>
    <recommendedName>
        <fullName evidence="6">Ion transport domain-containing protein</fullName>
    </recommendedName>
</protein>
<feature type="transmembrane region" description="Helical" evidence="5">
    <location>
        <begin position="76"/>
        <end position="92"/>
    </location>
</feature>
<dbReference type="GO" id="GO:0019722">
    <property type="term" value="P:calcium-mediated signaling"/>
    <property type="evidence" value="ECO:0007669"/>
    <property type="project" value="TreeGrafter"/>
</dbReference>
<dbReference type="AlphaFoldDB" id="A0A814EX98"/>
<dbReference type="InterPro" id="IPR027359">
    <property type="entry name" value="Volt_channel_dom_sf"/>
</dbReference>
<accession>A0A814EX98</accession>
<dbReference type="GO" id="GO:0097682">
    <property type="term" value="F:intracellularly phosphatidylinositol-3,5-bisphosphate-gated monatomic cation channel activity"/>
    <property type="evidence" value="ECO:0007669"/>
    <property type="project" value="TreeGrafter"/>
</dbReference>
<keyword evidence="4 5" id="KW-0472">Membrane</keyword>
<dbReference type="EMBL" id="CAJNOC010003264">
    <property type="protein sequence ID" value="CAF0975108.1"/>
    <property type="molecule type" value="Genomic_DNA"/>
</dbReference>
<gene>
    <name evidence="7" type="ORF">OXX778_LOCUS15127</name>
</gene>
<evidence type="ECO:0000256" key="2">
    <source>
        <dbReference type="ARBA" id="ARBA00022692"/>
    </source>
</evidence>
<dbReference type="InterPro" id="IPR005821">
    <property type="entry name" value="Ion_trans_dom"/>
</dbReference>
<keyword evidence="8" id="KW-1185">Reference proteome</keyword>
<dbReference type="GO" id="GO:0022832">
    <property type="term" value="F:voltage-gated channel activity"/>
    <property type="evidence" value="ECO:0007669"/>
    <property type="project" value="InterPro"/>
</dbReference>
<feature type="transmembrane region" description="Helical" evidence="5">
    <location>
        <begin position="212"/>
        <end position="232"/>
    </location>
</feature>
<comment type="caution">
    <text evidence="7">The sequence shown here is derived from an EMBL/GenBank/DDBJ whole genome shotgun (WGS) entry which is preliminary data.</text>
</comment>
<dbReference type="Pfam" id="PF00520">
    <property type="entry name" value="Ion_trans"/>
    <property type="match status" value="1"/>
</dbReference>
<organism evidence="7 8">
    <name type="scientific">Brachionus calyciflorus</name>
    <dbReference type="NCBI Taxonomy" id="104777"/>
    <lineage>
        <taxon>Eukaryota</taxon>
        <taxon>Metazoa</taxon>
        <taxon>Spiralia</taxon>
        <taxon>Gnathifera</taxon>
        <taxon>Rotifera</taxon>
        <taxon>Eurotatoria</taxon>
        <taxon>Monogononta</taxon>
        <taxon>Pseudotrocha</taxon>
        <taxon>Ploima</taxon>
        <taxon>Brachionidae</taxon>
        <taxon>Brachionus</taxon>
    </lineage>
</organism>
<evidence type="ECO:0000256" key="3">
    <source>
        <dbReference type="ARBA" id="ARBA00022989"/>
    </source>
</evidence>
<keyword evidence="2 5" id="KW-0812">Transmembrane</keyword>
<reference evidence="7" key="1">
    <citation type="submission" date="2021-02" db="EMBL/GenBank/DDBJ databases">
        <authorList>
            <person name="Nowell W R."/>
        </authorList>
    </citation>
    <scope>NUCLEOTIDE SEQUENCE</scope>
    <source>
        <strain evidence="7">Ploen Becks lab</strain>
    </source>
</reference>
<dbReference type="GO" id="GO:0015280">
    <property type="term" value="F:ligand-gated sodium channel activity"/>
    <property type="evidence" value="ECO:0007669"/>
    <property type="project" value="TreeGrafter"/>
</dbReference>
<dbReference type="Gene3D" id="1.20.120.350">
    <property type="entry name" value="Voltage-gated potassium channels. Chain C"/>
    <property type="match status" value="1"/>
</dbReference>
<dbReference type="PANTHER" id="PTHR46768:SF1">
    <property type="entry name" value="TWO PORE CHANNEL PROTEIN 2"/>
    <property type="match status" value="1"/>
</dbReference>
<feature type="domain" description="Ion transport" evidence="6">
    <location>
        <begin position="76"/>
        <end position="324"/>
    </location>
</feature>
<dbReference type="InterPro" id="IPR028798">
    <property type="entry name" value="TPC2"/>
</dbReference>
<evidence type="ECO:0000256" key="1">
    <source>
        <dbReference type="ARBA" id="ARBA00004141"/>
    </source>
</evidence>
<keyword evidence="3 5" id="KW-1133">Transmembrane helix</keyword>
<feature type="transmembrane region" description="Helical" evidence="5">
    <location>
        <begin position="460"/>
        <end position="487"/>
    </location>
</feature>
<evidence type="ECO:0000256" key="5">
    <source>
        <dbReference type="SAM" id="Phobius"/>
    </source>
</evidence>
<feature type="transmembrane region" description="Helical" evidence="5">
    <location>
        <begin position="152"/>
        <end position="171"/>
    </location>
</feature>
<comment type="subcellular location">
    <subcellularLocation>
        <location evidence="1">Membrane</location>
        <topology evidence="1">Multi-pass membrane protein</topology>
    </subcellularLocation>
</comment>
<dbReference type="GO" id="GO:0005765">
    <property type="term" value="C:lysosomal membrane"/>
    <property type="evidence" value="ECO:0007669"/>
    <property type="project" value="InterPro"/>
</dbReference>
<dbReference type="Proteomes" id="UP000663879">
    <property type="component" value="Unassembled WGS sequence"/>
</dbReference>
<evidence type="ECO:0000313" key="8">
    <source>
        <dbReference type="Proteomes" id="UP000663879"/>
    </source>
</evidence>